<evidence type="ECO:0000313" key="2">
    <source>
        <dbReference type="Proteomes" id="UP000708208"/>
    </source>
</evidence>
<evidence type="ECO:0000313" key="1">
    <source>
        <dbReference type="EMBL" id="CAG7718594.1"/>
    </source>
</evidence>
<gene>
    <name evidence="1" type="ORF">AFUS01_LOCUS7975</name>
</gene>
<reference evidence="1" key="1">
    <citation type="submission" date="2021-06" db="EMBL/GenBank/DDBJ databases">
        <authorList>
            <person name="Hodson N. C."/>
            <person name="Mongue J. A."/>
            <person name="Jaron S. K."/>
        </authorList>
    </citation>
    <scope>NUCLEOTIDE SEQUENCE</scope>
</reference>
<proteinExistence type="predicted"/>
<sequence length="26" mass="3033">MENLNDIIEELLYPVTATSVDEDYDM</sequence>
<name>A0A8J2NZ47_9HEXA</name>
<keyword evidence="2" id="KW-1185">Reference proteome</keyword>
<accession>A0A8J2NZ47</accession>
<dbReference type="EMBL" id="CAJVCH010054647">
    <property type="protein sequence ID" value="CAG7718594.1"/>
    <property type="molecule type" value="Genomic_DNA"/>
</dbReference>
<protein>
    <submittedName>
        <fullName evidence="1">Uncharacterized protein</fullName>
    </submittedName>
</protein>
<feature type="non-terminal residue" evidence="1">
    <location>
        <position position="1"/>
    </location>
</feature>
<comment type="caution">
    <text evidence="1">The sequence shown here is derived from an EMBL/GenBank/DDBJ whole genome shotgun (WGS) entry which is preliminary data.</text>
</comment>
<dbReference type="AlphaFoldDB" id="A0A8J2NZ47"/>
<organism evidence="1 2">
    <name type="scientific">Allacma fusca</name>
    <dbReference type="NCBI Taxonomy" id="39272"/>
    <lineage>
        <taxon>Eukaryota</taxon>
        <taxon>Metazoa</taxon>
        <taxon>Ecdysozoa</taxon>
        <taxon>Arthropoda</taxon>
        <taxon>Hexapoda</taxon>
        <taxon>Collembola</taxon>
        <taxon>Symphypleona</taxon>
        <taxon>Sminthuridae</taxon>
        <taxon>Allacma</taxon>
    </lineage>
</organism>
<dbReference type="Proteomes" id="UP000708208">
    <property type="component" value="Unassembled WGS sequence"/>
</dbReference>